<comment type="caution">
    <text evidence="6">The sequence shown here is derived from an EMBL/GenBank/DDBJ whole genome shotgun (WGS) entry which is preliminary data.</text>
</comment>
<reference evidence="6 7" key="1">
    <citation type="submission" date="2023-05" db="EMBL/GenBank/DDBJ databases">
        <title>Genome sequence of Pinibacter sp. MAH-24.</title>
        <authorList>
            <person name="Huq M.A."/>
        </authorList>
    </citation>
    <scope>NUCLEOTIDE SEQUENCE [LARGE SCALE GENOMIC DNA]</scope>
    <source>
        <strain evidence="6 7">MAH-24</strain>
    </source>
</reference>
<name>A0ABT6R7M6_9BACT</name>
<keyword evidence="2 4" id="KW-1133">Transmembrane helix</keyword>
<sequence>MKRSQEIFMAICTGLIVANIYYSQPLIPLIAKEFGIAEAQAGQITFLNQLGYALGILFFVPVGDLIERRKLIMAVTLICVGSLAATTFANQFWLLGIASVFVGVTSVVPQMIIPMAAALASPEERGKVIGNVMSGLLIGILLSRTLSGVVGAHFGWRGMYGLATIITLVQLPLMYFFLPQSQPAFKGTYGKLMKSLFEMFKFHELREATILSGSAFACFGMFWTGMVLWLSSPAFGLNSDTIGLFGLAGALGALFAPLAGRSADKRHPRKAVGLGVIVLALSFVIFYIFRYSIIGICFGIITLDFAMQAIHVSNQTRVYAILPEARNRLNTIYMTGAFIGTASGSALALIVWKHGSWPGICLTGVVVMALAMGLFVATRKRYVKAAMAE</sequence>
<feature type="transmembrane region" description="Helical" evidence="4">
    <location>
        <begin position="95"/>
        <end position="120"/>
    </location>
</feature>
<dbReference type="InterPro" id="IPR036259">
    <property type="entry name" value="MFS_trans_sf"/>
</dbReference>
<dbReference type="RefSeq" id="WP_282332696.1">
    <property type="nucleotide sequence ID" value="NZ_JASBRG010000001.1"/>
</dbReference>
<keyword evidence="1 4" id="KW-0812">Transmembrane</keyword>
<dbReference type="EMBL" id="JASBRG010000001">
    <property type="protein sequence ID" value="MDI3318566.1"/>
    <property type="molecule type" value="Genomic_DNA"/>
</dbReference>
<keyword evidence="3 4" id="KW-0472">Membrane</keyword>
<organism evidence="6 7">
    <name type="scientific">Pinibacter soli</name>
    <dbReference type="NCBI Taxonomy" id="3044211"/>
    <lineage>
        <taxon>Bacteria</taxon>
        <taxon>Pseudomonadati</taxon>
        <taxon>Bacteroidota</taxon>
        <taxon>Chitinophagia</taxon>
        <taxon>Chitinophagales</taxon>
        <taxon>Chitinophagaceae</taxon>
        <taxon>Pinibacter</taxon>
    </lineage>
</organism>
<feature type="transmembrane region" description="Helical" evidence="4">
    <location>
        <begin position="208"/>
        <end position="230"/>
    </location>
</feature>
<dbReference type="PROSITE" id="PS50850">
    <property type="entry name" value="MFS"/>
    <property type="match status" value="1"/>
</dbReference>
<evidence type="ECO:0000256" key="2">
    <source>
        <dbReference type="ARBA" id="ARBA00022989"/>
    </source>
</evidence>
<feature type="transmembrane region" description="Helical" evidence="4">
    <location>
        <begin position="71"/>
        <end position="89"/>
    </location>
</feature>
<dbReference type="InterPro" id="IPR011701">
    <property type="entry name" value="MFS"/>
</dbReference>
<dbReference type="Proteomes" id="UP001226434">
    <property type="component" value="Unassembled WGS sequence"/>
</dbReference>
<protein>
    <submittedName>
        <fullName evidence="6">MFS transporter</fullName>
    </submittedName>
</protein>
<feature type="transmembrane region" description="Helical" evidence="4">
    <location>
        <begin position="160"/>
        <end position="178"/>
    </location>
</feature>
<feature type="transmembrane region" description="Helical" evidence="4">
    <location>
        <begin position="293"/>
        <end position="310"/>
    </location>
</feature>
<feature type="transmembrane region" description="Helical" evidence="4">
    <location>
        <begin position="271"/>
        <end position="287"/>
    </location>
</feature>
<evidence type="ECO:0000259" key="5">
    <source>
        <dbReference type="PROSITE" id="PS50850"/>
    </source>
</evidence>
<feature type="transmembrane region" description="Helical" evidence="4">
    <location>
        <begin position="44"/>
        <end position="62"/>
    </location>
</feature>
<dbReference type="Gene3D" id="1.20.1250.20">
    <property type="entry name" value="MFS general substrate transporter like domains"/>
    <property type="match status" value="1"/>
</dbReference>
<feature type="transmembrane region" description="Helical" evidence="4">
    <location>
        <begin position="132"/>
        <end position="154"/>
    </location>
</feature>
<feature type="domain" description="Major facilitator superfamily (MFS) profile" evidence="5">
    <location>
        <begin position="1"/>
        <end position="381"/>
    </location>
</feature>
<keyword evidence="7" id="KW-1185">Reference proteome</keyword>
<evidence type="ECO:0000313" key="6">
    <source>
        <dbReference type="EMBL" id="MDI3318566.1"/>
    </source>
</evidence>
<proteinExistence type="predicted"/>
<dbReference type="PANTHER" id="PTHR42910">
    <property type="entry name" value="TRANSPORTER SCO4007-RELATED"/>
    <property type="match status" value="1"/>
</dbReference>
<dbReference type="CDD" id="cd17324">
    <property type="entry name" value="MFS_NepI_like"/>
    <property type="match status" value="1"/>
</dbReference>
<evidence type="ECO:0000256" key="1">
    <source>
        <dbReference type="ARBA" id="ARBA00022692"/>
    </source>
</evidence>
<evidence type="ECO:0000256" key="3">
    <source>
        <dbReference type="ARBA" id="ARBA00023136"/>
    </source>
</evidence>
<dbReference type="InterPro" id="IPR020846">
    <property type="entry name" value="MFS_dom"/>
</dbReference>
<feature type="transmembrane region" description="Helical" evidence="4">
    <location>
        <begin position="7"/>
        <end position="24"/>
    </location>
</feature>
<feature type="transmembrane region" description="Helical" evidence="4">
    <location>
        <begin position="357"/>
        <end position="377"/>
    </location>
</feature>
<accession>A0ABT6R7M6</accession>
<dbReference type="SUPFAM" id="SSF103473">
    <property type="entry name" value="MFS general substrate transporter"/>
    <property type="match status" value="1"/>
</dbReference>
<dbReference type="PANTHER" id="PTHR42910:SF1">
    <property type="entry name" value="MAJOR FACILITATOR SUPERFAMILY (MFS) PROFILE DOMAIN-CONTAINING PROTEIN"/>
    <property type="match status" value="1"/>
</dbReference>
<feature type="transmembrane region" description="Helical" evidence="4">
    <location>
        <begin position="331"/>
        <end position="351"/>
    </location>
</feature>
<evidence type="ECO:0000256" key="4">
    <source>
        <dbReference type="SAM" id="Phobius"/>
    </source>
</evidence>
<feature type="transmembrane region" description="Helical" evidence="4">
    <location>
        <begin position="242"/>
        <end position="259"/>
    </location>
</feature>
<evidence type="ECO:0000313" key="7">
    <source>
        <dbReference type="Proteomes" id="UP001226434"/>
    </source>
</evidence>
<gene>
    <name evidence="6" type="ORF">QJ048_02220</name>
</gene>
<dbReference type="Pfam" id="PF07690">
    <property type="entry name" value="MFS_1"/>
    <property type="match status" value="1"/>
</dbReference>